<dbReference type="PANTHER" id="PTHR45614">
    <property type="entry name" value="MYB PROTEIN-RELATED"/>
    <property type="match status" value="1"/>
</dbReference>
<evidence type="ECO:0000313" key="4">
    <source>
        <dbReference type="EMBL" id="OHT16941.1"/>
    </source>
</evidence>
<dbReference type="GeneID" id="94831579"/>
<keyword evidence="5" id="KW-1185">Reference proteome</keyword>
<organism evidence="4 5">
    <name type="scientific">Tritrichomonas foetus</name>
    <dbReference type="NCBI Taxonomy" id="1144522"/>
    <lineage>
        <taxon>Eukaryota</taxon>
        <taxon>Metamonada</taxon>
        <taxon>Parabasalia</taxon>
        <taxon>Tritrichomonadida</taxon>
        <taxon>Tritrichomonadidae</taxon>
        <taxon>Tritrichomonas</taxon>
    </lineage>
</organism>
<gene>
    <name evidence="4" type="ORF">TRFO_12828</name>
</gene>
<dbReference type="GO" id="GO:0000981">
    <property type="term" value="F:DNA-binding transcription factor activity, RNA polymerase II-specific"/>
    <property type="evidence" value="ECO:0007669"/>
    <property type="project" value="TreeGrafter"/>
</dbReference>
<dbReference type="InterPro" id="IPR017930">
    <property type="entry name" value="Myb_dom"/>
</dbReference>
<feature type="domain" description="Myb-like" evidence="2">
    <location>
        <begin position="89"/>
        <end position="135"/>
    </location>
</feature>
<feature type="region of interest" description="Disordered" evidence="1">
    <location>
        <begin position="1"/>
        <end position="43"/>
    </location>
</feature>
<dbReference type="InterPro" id="IPR001005">
    <property type="entry name" value="SANT/Myb"/>
</dbReference>
<feature type="domain" description="Myb-like" evidence="2">
    <location>
        <begin position="37"/>
        <end position="88"/>
    </location>
</feature>
<protein>
    <submittedName>
        <fullName evidence="4">Myb-like DNA-binding domain containing protein</fullName>
    </submittedName>
</protein>
<feature type="domain" description="HTH myb-type" evidence="3">
    <location>
        <begin position="37"/>
        <end position="92"/>
    </location>
</feature>
<dbReference type="SMART" id="SM00717">
    <property type="entry name" value="SANT"/>
    <property type="match status" value="2"/>
</dbReference>
<dbReference type="PROSITE" id="PS50090">
    <property type="entry name" value="MYB_LIKE"/>
    <property type="match status" value="2"/>
</dbReference>
<dbReference type="PANTHER" id="PTHR45614:SF253">
    <property type="entry name" value="CHROMOSOME UNDETERMINED SCAFFOLD_38, WHOLE GENOME SHOTGUN SEQUENCE"/>
    <property type="match status" value="1"/>
</dbReference>
<dbReference type="InterPro" id="IPR009057">
    <property type="entry name" value="Homeodomain-like_sf"/>
</dbReference>
<dbReference type="AlphaFoldDB" id="A0A1J4L4T1"/>
<feature type="compositionally biased region" description="Polar residues" evidence="1">
    <location>
        <begin position="1"/>
        <end position="22"/>
    </location>
</feature>
<evidence type="ECO:0000259" key="2">
    <source>
        <dbReference type="PROSITE" id="PS50090"/>
    </source>
</evidence>
<dbReference type="EMBL" id="MLAK01000057">
    <property type="protein sequence ID" value="OHT16941.1"/>
    <property type="molecule type" value="Genomic_DNA"/>
</dbReference>
<dbReference type="Pfam" id="PF00249">
    <property type="entry name" value="Myb_DNA-binding"/>
    <property type="match status" value="2"/>
</dbReference>
<evidence type="ECO:0000256" key="1">
    <source>
        <dbReference type="SAM" id="MobiDB-lite"/>
    </source>
</evidence>
<dbReference type="Proteomes" id="UP000179807">
    <property type="component" value="Unassembled WGS sequence"/>
</dbReference>
<proteinExistence type="predicted"/>
<feature type="domain" description="HTH myb-type" evidence="3">
    <location>
        <begin position="94"/>
        <end position="143"/>
    </location>
</feature>
<dbReference type="PROSITE" id="PS51294">
    <property type="entry name" value="HTH_MYB"/>
    <property type="match status" value="2"/>
</dbReference>
<reference evidence="4" key="1">
    <citation type="submission" date="2016-10" db="EMBL/GenBank/DDBJ databases">
        <authorList>
            <person name="Benchimol M."/>
            <person name="Almeida L.G."/>
            <person name="Vasconcelos A.T."/>
            <person name="Perreira-Neves A."/>
            <person name="Rosa I.A."/>
            <person name="Tasca T."/>
            <person name="Bogo M.R."/>
            <person name="de Souza W."/>
        </authorList>
    </citation>
    <scope>NUCLEOTIDE SEQUENCE [LARGE SCALE GENOMIC DNA]</scope>
    <source>
        <strain evidence="4">K</strain>
    </source>
</reference>
<sequence>MFGDGSRSSNSFNTLPKRSLSNCLGFDSPADSPTEKKQKITRKHFTQAEDEELKEAVRRVGSLNWKLISRLMTSRDPKQCKDRWTNYLSPTLCKRVWTEEEETNLVEKVQIFGKKWKYLKLFFDGRSEIELKNRYFLLERRFAKEKLRTLRIKYNRMKKMMNEQAITNSQNCQIGCQNRLVIENTWSQTENSSESSNEKDISYFFCFDEIVEEAEKVIPKFDFHEESNLIVDGYLIDDQNY</sequence>
<evidence type="ECO:0000259" key="3">
    <source>
        <dbReference type="PROSITE" id="PS51294"/>
    </source>
</evidence>
<comment type="caution">
    <text evidence="4">The sequence shown here is derived from an EMBL/GenBank/DDBJ whole genome shotgun (WGS) entry which is preliminary data.</text>
</comment>
<dbReference type="VEuPathDB" id="TrichDB:TRFO_12828"/>
<dbReference type="CDD" id="cd00167">
    <property type="entry name" value="SANT"/>
    <property type="match status" value="1"/>
</dbReference>
<dbReference type="GO" id="GO:0000978">
    <property type="term" value="F:RNA polymerase II cis-regulatory region sequence-specific DNA binding"/>
    <property type="evidence" value="ECO:0007669"/>
    <property type="project" value="TreeGrafter"/>
</dbReference>
<accession>A0A1J4L4T1</accession>
<dbReference type="Gene3D" id="1.10.10.60">
    <property type="entry name" value="Homeodomain-like"/>
    <property type="match status" value="2"/>
</dbReference>
<evidence type="ECO:0000313" key="5">
    <source>
        <dbReference type="Proteomes" id="UP000179807"/>
    </source>
</evidence>
<dbReference type="InterPro" id="IPR050560">
    <property type="entry name" value="MYB_TF"/>
</dbReference>
<name>A0A1J4L4T1_9EUKA</name>
<dbReference type="SUPFAM" id="SSF46689">
    <property type="entry name" value="Homeodomain-like"/>
    <property type="match status" value="1"/>
</dbReference>
<dbReference type="RefSeq" id="XP_068370077.1">
    <property type="nucleotide sequence ID" value="XM_068496875.1"/>
</dbReference>
<dbReference type="GO" id="GO:0005634">
    <property type="term" value="C:nucleus"/>
    <property type="evidence" value="ECO:0007669"/>
    <property type="project" value="TreeGrafter"/>
</dbReference>